<proteinExistence type="predicted"/>
<evidence type="ECO:0000313" key="2">
    <source>
        <dbReference type="Proteomes" id="UP001363151"/>
    </source>
</evidence>
<name>A0ABR1G4Z6_AURAN</name>
<accession>A0ABR1G4Z6</accession>
<keyword evidence="2" id="KW-1185">Reference proteome</keyword>
<organism evidence="1 2">
    <name type="scientific">Aureococcus anophagefferens</name>
    <name type="common">Harmful bloom alga</name>
    <dbReference type="NCBI Taxonomy" id="44056"/>
    <lineage>
        <taxon>Eukaryota</taxon>
        <taxon>Sar</taxon>
        <taxon>Stramenopiles</taxon>
        <taxon>Ochrophyta</taxon>
        <taxon>Pelagophyceae</taxon>
        <taxon>Pelagomonadales</taxon>
        <taxon>Pelagomonadaceae</taxon>
        <taxon>Aureococcus</taxon>
    </lineage>
</organism>
<dbReference type="Proteomes" id="UP001363151">
    <property type="component" value="Unassembled WGS sequence"/>
</dbReference>
<gene>
    <name evidence="1" type="ORF">SO694_00129038</name>
</gene>
<protein>
    <submittedName>
        <fullName evidence="1">Heparan sulfate sulfotransferase</fullName>
    </submittedName>
</protein>
<reference evidence="1 2" key="1">
    <citation type="submission" date="2024-03" db="EMBL/GenBank/DDBJ databases">
        <title>Aureococcus anophagefferens CCMP1851 and Kratosvirus quantuckense: Draft genome of a second virus-susceptible host strain in the model system.</title>
        <authorList>
            <person name="Chase E."/>
            <person name="Truchon A.R."/>
            <person name="Schepens W."/>
            <person name="Wilhelm S.W."/>
        </authorList>
    </citation>
    <scope>NUCLEOTIDE SEQUENCE [LARGE SCALE GENOMIC DNA]</scope>
    <source>
        <strain evidence="1 2">CCMP1851</strain>
    </source>
</reference>
<dbReference type="EMBL" id="JBBJCI010000118">
    <property type="protein sequence ID" value="KAK7248253.1"/>
    <property type="molecule type" value="Genomic_DNA"/>
</dbReference>
<evidence type="ECO:0000313" key="1">
    <source>
        <dbReference type="EMBL" id="KAK7248253.1"/>
    </source>
</evidence>
<comment type="caution">
    <text evidence="1">The sequence shown here is derived from an EMBL/GenBank/DDBJ whole genome shotgun (WGS) entry which is preliminary data.</text>
</comment>
<sequence>MAALLASCFPEDDAERLYDEVPLDVLGKAARDNEAVLADFLRALRACEAAERQSAAAQAGLARVAKRVAAAGASHAALRRRRAQRRRARAAAHATTAAALAAAAASCAAADGPAAGPAVAAAADAAGGGREGAKRLRGARVGSARLKHRLALRERYRDLDGARVAAATAVYRGDVRRASASSAAVAARAAGDGARAPLARLGAVVPAPAAEADRALRRAKRFADARAEPDATRRYAAALRVLDWDFQRRQTARDEPETLASPLPPVVSRAAAALFRVGHKVDATREHVQVLQNFPHARRAILATIGGFRDAPDLGDRDAALAVDALAALFCAAVKAKDAHGATQALVLAATFYRETDGDRAFVVEAGAFREAAHAAIDARGADAFYDDALLDGVAGELRLVDVERPSPWDDHLDDAQLAEAVLHVHTVLFNRLVAVVANMRLLGEPDDVVAAFASRTANSAQLPAGHRASLRALLADGAA</sequence>